<dbReference type="InterPro" id="IPR026960">
    <property type="entry name" value="RVT-Znf"/>
</dbReference>
<dbReference type="Pfam" id="PF13966">
    <property type="entry name" value="zf-RVT"/>
    <property type="match status" value="1"/>
</dbReference>
<evidence type="ECO:0000313" key="3">
    <source>
        <dbReference type="Proteomes" id="UP001151760"/>
    </source>
</evidence>
<dbReference type="GO" id="GO:0003964">
    <property type="term" value="F:RNA-directed DNA polymerase activity"/>
    <property type="evidence" value="ECO:0007669"/>
    <property type="project" value="UniProtKB-KW"/>
</dbReference>
<sequence>MLTLKFGGELINGSFQRKVRDGVERQQWEDLLDVLANVSLTPNADRWVCDLTGDGNFRVKNVRNFLDDLVLPSSTESTRWVKWVPIKTNIFIWKARRDCLPTRFNLSRKGVMLDSILCPLCDHAVETTQHVLFQCPIVRSVFHRICNWWELEGQDLESFSEWQSWFLSIRMSAGTKNLLDGVFATFWWYMWGFRNRSIFDSSAHRRSVIFDEVVALSFNWVSSRCKKFFTWESWLKNPHLISL</sequence>
<keyword evidence="3" id="KW-1185">Reference proteome</keyword>
<reference evidence="2" key="1">
    <citation type="journal article" date="2022" name="Int. J. Mol. Sci.">
        <title>Draft Genome of Tanacetum Coccineum: Genomic Comparison of Closely Related Tanacetum-Family Plants.</title>
        <authorList>
            <person name="Yamashiro T."/>
            <person name="Shiraishi A."/>
            <person name="Nakayama K."/>
            <person name="Satake H."/>
        </authorList>
    </citation>
    <scope>NUCLEOTIDE SEQUENCE</scope>
</reference>
<reference evidence="2" key="2">
    <citation type="submission" date="2022-01" db="EMBL/GenBank/DDBJ databases">
        <authorList>
            <person name="Yamashiro T."/>
            <person name="Shiraishi A."/>
            <person name="Satake H."/>
            <person name="Nakayama K."/>
        </authorList>
    </citation>
    <scope>NUCLEOTIDE SEQUENCE</scope>
</reference>
<protein>
    <submittedName>
        <fullName evidence="2">RNA-directed DNA polymerase, eukaryota</fullName>
    </submittedName>
</protein>
<keyword evidence="2" id="KW-0808">Transferase</keyword>
<name>A0ABQ4Z305_9ASTR</name>
<dbReference type="Proteomes" id="UP001151760">
    <property type="component" value="Unassembled WGS sequence"/>
</dbReference>
<accession>A0ABQ4Z305</accession>
<gene>
    <name evidence="2" type="ORF">Tco_0750122</name>
</gene>
<organism evidence="2 3">
    <name type="scientific">Tanacetum coccineum</name>
    <dbReference type="NCBI Taxonomy" id="301880"/>
    <lineage>
        <taxon>Eukaryota</taxon>
        <taxon>Viridiplantae</taxon>
        <taxon>Streptophyta</taxon>
        <taxon>Embryophyta</taxon>
        <taxon>Tracheophyta</taxon>
        <taxon>Spermatophyta</taxon>
        <taxon>Magnoliopsida</taxon>
        <taxon>eudicotyledons</taxon>
        <taxon>Gunneridae</taxon>
        <taxon>Pentapetalae</taxon>
        <taxon>asterids</taxon>
        <taxon>campanulids</taxon>
        <taxon>Asterales</taxon>
        <taxon>Asteraceae</taxon>
        <taxon>Asteroideae</taxon>
        <taxon>Anthemideae</taxon>
        <taxon>Anthemidinae</taxon>
        <taxon>Tanacetum</taxon>
    </lineage>
</organism>
<comment type="caution">
    <text evidence="2">The sequence shown here is derived from an EMBL/GenBank/DDBJ whole genome shotgun (WGS) entry which is preliminary data.</text>
</comment>
<dbReference type="EMBL" id="BQNB010010912">
    <property type="protein sequence ID" value="GJS83581.1"/>
    <property type="molecule type" value="Genomic_DNA"/>
</dbReference>
<evidence type="ECO:0000259" key="1">
    <source>
        <dbReference type="Pfam" id="PF13966"/>
    </source>
</evidence>
<keyword evidence="2" id="KW-0548">Nucleotidyltransferase</keyword>
<proteinExistence type="predicted"/>
<evidence type="ECO:0000313" key="2">
    <source>
        <dbReference type="EMBL" id="GJS83581.1"/>
    </source>
</evidence>
<feature type="domain" description="Reverse transcriptase zinc-binding" evidence="1">
    <location>
        <begin position="74"/>
        <end position="140"/>
    </location>
</feature>
<keyword evidence="2" id="KW-0695">RNA-directed DNA polymerase</keyword>